<accession>A0A935PZ78</accession>
<evidence type="ECO:0000313" key="1">
    <source>
        <dbReference type="EMBL" id="MBK7674611.1"/>
    </source>
</evidence>
<dbReference type="EMBL" id="JADJMH010000005">
    <property type="protein sequence ID" value="MBK7674611.1"/>
    <property type="molecule type" value="Genomic_DNA"/>
</dbReference>
<protein>
    <submittedName>
        <fullName evidence="1">DUF3025 domain-containing protein</fullName>
    </submittedName>
</protein>
<reference evidence="1 2" key="1">
    <citation type="submission" date="2020-10" db="EMBL/GenBank/DDBJ databases">
        <title>Connecting structure to function with the recovery of over 1000 high-quality activated sludge metagenome-assembled genomes encoding full-length rRNA genes using long-read sequencing.</title>
        <authorList>
            <person name="Singleton C.M."/>
            <person name="Petriglieri F."/>
            <person name="Kristensen J.M."/>
            <person name="Kirkegaard R.H."/>
            <person name="Michaelsen T.Y."/>
            <person name="Andersen M.H."/>
            <person name="Karst S.M."/>
            <person name="Dueholm M.S."/>
            <person name="Nielsen P.H."/>
            <person name="Albertsen M."/>
        </authorList>
    </citation>
    <scope>NUCLEOTIDE SEQUENCE [LARGE SCALE GENOMIC DNA]</scope>
    <source>
        <strain evidence="1">EsbW_18-Q3-R4-48_BATAC.285</strain>
    </source>
</reference>
<gene>
    <name evidence="1" type="ORF">IPJ27_07480</name>
</gene>
<evidence type="ECO:0000313" key="2">
    <source>
        <dbReference type="Proteomes" id="UP000697998"/>
    </source>
</evidence>
<proteinExistence type="predicted"/>
<dbReference type="Proteomes" id="UP000697998">
    <property type="component" value="Unassembled WGS sequence"/>
</dbReference>
<dbReference type="InterPro" id="IPR021390">
    <property type="entry name" value="DUF3025"/>
</dbReference>
<name>A0A935PZ78_9PROT</name>
<dbReference type="Pfam" id="PF11227">
    <property type="entry name" value="DUF3025"/>
    <property type="match status" value="1"/>
</dbReference>
<dbReference type="AlphaFoldDB" id="A0A935PZ78"/>
<comment type="caution">
    <text evidence="1">The sequence shown here is derived from an EMBL/GenBank/DDBJ whole genome shotgun (WGS) entry which is preliminary data.</text>
</comment>
<sequence>MSRADFPSPGGLYAPLSSLLEQIPFAPDPGSLTFLNSTRDLRTHSGQRISFVPPPADGLAYEARIWTRGEVATRPGNWHDFFNALVWLTFPLAKAALNARHAGALAPPASPRGRARDAMTHFDECGVVVVSSDPDLLALLRDFQWSALFWGRRSDLGRRLRCFVVGHATYEQLLQPFRGLTAKAVLYEVTPAWLSRPLAAQVSAIDQRLAVELAAGEHMNPRAFHPLPLMGWPGVTADSETAAYYDDRWQFRPGRSRPGV</sequence>
<organism evidence="1 2">
    <name type="scientific">Candidatus Accumulibacter proximus</name>
    <dbReference type="NCBI Taxonomy" id="2954385"/>
    <lineage>
        <taxon>Bacteria</taxon>
        <taxon>Pseudomonadati</taxon>
        <taxon>Pseudomonadota</taxon>
        <taxon>Betaproteobacteria</taxon>
        <taxon>Candidatus Accumulibacter</taxon>
    </lineage>
</organism>